<name>A0ABY2HI72_9HYPO</name>
<dbReference type="SUPFAM" id="SSF48371">
    <property type="entry name" value="ARM repeat"/>
    <property type="match status" value="1"/>
</dbReference>
<dbReference type="InterPro" id="IPR011989">
    <property type="entry name" value="ARM-like"/>
</dbReference>
<feature type="region of interest" description="Disordered" evidence="7">
    <location>
        <begin position="643"/>
        <end position="735"/>
    </location>
</feature>
<keyword evidence="5 6" id="KW-0472">Membrane</keyword>
<dbReference type="Proteomes" id="UP001642720">
    <property type="component" value="Unassembled WGS sequence"/>
</dbReference>
<evidence type="ECO:0000256" key="3">
    <source>
        <dbReference type="ARBA" id="ARBA00022448"/>
    </source>
</evidence>
<dbReference type="PIRSF" id="PIRSF002291">
    <property type="entry name" value="AP_complex_beta"/>
    <property type="match status" value="1"/>
</dbReference>
<dbReference type="InterPro" id="IPR016342">
    <property type="entry name" value="AP_complex_bsu_1_2_4"/>
</dbReference>
<sequence length="735" mass="80619">MAVNRIRGAFAAPRKGETFELRAGLVSQYAYERKESIQKTIMAMTLGKDVSALFPDVLKNIATSDLDQKKLVYLYLMNYAKTHPDLCILAVNTFVQDSEDPNPLVRALAIRTMGCIRVDKMVDYMEEPLRKTLRDESPYVRKTAAICVAKLFDLNPAMCIENGFIETLQEMIGDPNPMVVANSVQALAEISETAPETRALLVTPPVLKKLLMAMNECTEWGRITILTVLADYAATDVKESEHICERVIPQFQHVNPSVVLAAVKVVFIHMKSINPELVRSYLKKMAPPLVTLVASAPEVQYVALRNIDLLLQAKPDILSKELRVFFCKYNDPPYVKMQKLEIMVRIANEKNYEQLLSELKEYALEVDMDFVRRAIKAIGQVAIKIEEASGKCVQALEDLLATKVNYVVQEVVVVIKDILRKYPGYEGVIPSLCNYIDELDEANARGSLIWIVGEYAEKISNAEEILEGFVDTFLEEFTQTQLQILTAVVKLFLKKPSGAQGLVQKVLQEATTNNDNPDIRDRAYVYWRLLSGDLEVAKTIVLSQKPTISTTMTSLPATLLEQLLSELSTLASVYHKPPEAFVGKGRFGADEIQRAAIQEQRQNAAENPIAASVAAAAANGSSSVSQNNIENLLDIDFDGAAPASQEQNSAAGTPDRVSSPATGGMADMMSMFDAPPAGSSGGAPSGGMNDLMNGFEGLNFGATSTSQPLPAAMQLHNAQGGSQPKKDSDDLLGLL</sequence>
<dbReference type="GeneID" id="300572232"/>
<evidence type="ECO:0000313" key="9">
    <source>
        <dbReference type="EMBL" id="TFB07274.1"/>
    </source>
</evidence>
<reference evidence="9 10" key="1">
    <citation type="submission" date="2018-01" db="EMBL/GenBank/DDBJ databases">
        <title>Genome characterization of the sugarcane-associated fungus Trichoderma ghanense CCMA-1212 and their application in lignocelulose bioconversion.</title>
        <authorList>
            <person name="Steindorff A.S."/>
            <person name="Mendes T.D."/>
            <person name="Vilela E.S.D."/>
            <person name="Rodrigues D.S."/>
            <person name="Formighieri E.F."/>
            <person name="Melo I.S."/>
            <person name="Favaro L.C.L."/>
        </authorList>
    </citation>
    <scope>NUCLEOTIDE SEQUENCE [LARGE SCALE GENOMIC DNA]</scope>
    <source>
        <strain evidence="9 10">CCMA-1212</strain>
    </source>
</reference>
<keyword evidence="4 6" id="KW-0653">Protein transport</keyword>
<comment type="caution">
    <text evidence="9">The sequence shown here is derived from an EMBL/GenBank/DDBJ whole genome shotgun (WGS) entry which is preliminary data.</text>
</comment>
<dbReference type="Pfam" id="PF01602">
    <property type="entry name" value="Adaptin_N"/>
    <property type="match status" value="1"/>
</dbReference>
<proteinExistence type="inferred from homology"/>
<dbReference type="InterPro" id="IPR016024">
    <property type="entry name" value="ARM-type_fold"/>
</dbReference>
<dbReference type="InterPro" id="IPR026739">
    <property type="entry name" value="AP_beta"/>
</dbReference>
<evidence type="ECO:0000256" key="2">
    <source>
        <dbReference type="ARBA" id="ARBA00006613"/>
    </source>
</evidence>
<keyword evidence="10" id="KW-1185">Reference proteome</keyword>
<evidence type="ECO:0000256" key="7">
    <source>
        <dbReference type="SAM" id="MobiDB-lite"/>
    </source>
</evidence>
<evidence type="ECO:0000256" key="4">
    <source>
        <dbReference type="ARBA" id="ARBA00022927"/>
    </source>
</evidence>
<organism evidence="9 10">
    <name type="scientific">Trichoderma ghanense</name>
    <dbReference type="NCBI Taxonomy" id="65468"/>
    <lineage>
        <taxon>Eukaryota</taxon>
        <taxon>Fungi</taxon>
        <taxon>Dikarya</taxon>
        <taxon>Ascomycota</taxon>
        <taxon>Pezizomycotina</taxon>
        <taxon>Sordariomycetes</taxon>
        <taxon>Hypocreomycetidae</taxon>
        <taxon>Hypocreales</taxon>
        <taxon>Hypocreaceae</taxon>
        <taxon>Trichoderma</taxon>
    </lineage>
</organism>
<dbReference type="Gene3D" id="1.25.10.10">
    <property type="entry name" value="Leucine-rich Repeat Variant"/>
    <property type="match status" value="1"/>
</dbReference>
<evidence type="ECO:0000256" key="5">
    <source>
        <dbReference type="ARBA" id="ARBA00023136"/>
    </source>
</evidence>
<comment type="similarity">
    <text evidence="2 6">Belongs to the adaptor complexes large subunit family.</text>
</comment>
<dbReference type="EMBL" id="PPTA01000001">
    <property type="protein sequence ID" value="TFB07274.1"/>
    <property type="molecule type" value="Genomic_DNA"/>
</dbReference>
<accession>A0ABY2HI72</accession>
<feature type="domain" description="Clathrin/coatomer adaptor adaptin-like N-terminal" evidence="8">
    <location>
        <begin position="15"/>
        <end position="531"/>
    </location>
</feature>
<evidence type="ECO:0000313" key="10">
    <source>
        <dbReference type="Proteomes" id="UP001642720"/>
    </source>
</evidence>
<keyword evidence="3 6" id="KW-0813">Transport</keyword>
<protein>
    <recommendedName>
        <fullName evidence="6">AP complex subunit beta</fullName>
    </recommendedName>
</protein>
<dbReference type="PANTHER" id="PTHR11134">
    <property type="entry name" value="ADAPTOR COMPLEX SUBUNIT BETA FAMILY MEMBER"/>
    <property type="match status" value="1"/>
</dbReference>
<evidence type="ECO:0000256" key="1">
    <source>
        <dbReference type="ARBA" id="ARBA00004308"/>
    </source>
</evidence>
<comment type="subcellular location">
    <subcellularLocation>
        <location evidence="1">Endomembrane system</location>
    </subcellularLocation>
</comment>
<gene>
    <name evidence="9" type="ORF">CCMA1212_000308</name>
</gene>
<comment type="function">
    <text evidence="6">Adaptins are components of the adaptor complexes which link clathrin to receptors in coated vesicles. Clathrin-associated protein complexes are believed to interact with the cytoplasmic tails of membrane proteins, leading to their selection and concentration.</text>
</comment>
<evidence type="ECO:0000256" key="6">
    <source>
        <dbReference type="PIRNR" id="PIRNR002291"/>
    </source>
</evidence>
<dbReference type="RefSeq" id="XP_073563475.1">
    <property type="nucleotide sequence ID" value="XM_073697782.1"/>
</dbReference>
<dbReference type="InterPro" id="IPR002553">
    <property type="entry name" value="Clathrin/coatomer_adapt-like_N"/>
</dbReference>
<evidence type="ECO:0000259" key="8">
    <source>
        <dbReference type="Pfam" id="PF01602"/>
    </source>
</evidence>